<dbReference type="EMBL" id="CM037621">
    <property type="protein sequence ID" value="KAH8001241.1"/>
    <property type="molecule type" value="Genomic_DNA"/>
</dbReference>
<accession>A0ACB8F7R7</accession>
<evidence type="ECO:0000313" key="2">
    <source>
        <dbReference type="Proteomes" id="UP000827872"/>
    </source>
</evidence>
<evidence type="ECO:0000313" key="1">
    <source>
        <dbReference type="EMBL" id="KAH8001241.1"/>
    </source>
</evidence>
<proteinExistence type="predicted"/>
<reference evidence="1" key="1">
    <citation type="submission" date="2021-08" db="EMBL/GenBank/DDBJ databases">
        <title>The first chromosome-level gecko genome reveals the dynamic sex chromosomes of Neotropical dwarf geckos (Sphaerodactylidae: Sphaerodactylus).</title>
        <authorList>
            <person name="Pinto B.J."/>
            <person name="Keating S.E."/>
            <person name="Gamble T."/>
        </authorList>
    </citation>
    <scope>NUCLEOTIDE SEQUENCE</scope>
    <source>
        <strain evidence="1">TG3544</strain>
    </source>
</reference>
<comment type="caution">
    <text evidence="1">The sequence shown here is derived from an EMBL/GenBank/DDBJ whole genome shotgun (WGS) entry which is preliminary data.</text>
</comment>
<sequence>MRRGELLSDLYTCFQGMSSRILVLKRATQQECSGVAPRGQGVHDVLGMHWGGVVWGVAVAGVQGAHVPWAQFLLAPALQEFPGFMIVLAPDFFLRISLRRTSSKLAFRVH</sequence>
<organism evidence="1 2">
    <name type="scientific">Sphaerodactylus townsendi</name>
    <dbReference type="NCBI Taxonomy" id="933632"/>
    <lineage>
        <taxon>Eukaryota</taxon>
        <taxon>Metazoa</taxon>
        <taxon>Chordata</taxon>
        <taxon>Craniata</taxon>
        <taxon>Vertebrata</taxon>
        <taxon>Euteleostomi</taxon>
        <taxon>Lepidosauria</taxon>
        <taxon>Squamata</taxon>
        <taxon>Bifurcata</taxon>
        <taxon>Gekkota</taxon>
        <taxon>Sphaerodactylidae</taxon>
        <taxon>Sphaerodactylus</taxon>
    </lineage>
</organism>
<name>A0ACB8F7R7_9SAUR</name>
<gene>
    <name evidence="1" type="ORF">K3G42_003155</name>
</gene>
<protein>
    <submittedName>
        <fullName evidence="1">Uncharacterized protein</fullName>
    </submittedName>
</protein>
<dbReference type="Proteomes" id="UP000827872">
    <property type="component" value="Linkage Group LG08"/>
</dbReference>
<keyword evidence="2" id="KW-1185">Reference proteome</keyword>